<feature type="region of interest" description="Disordered" evidence="1">
    <location>
        <begin position="145"/>
        <end position="165"/>
    </location>
</feature>
<dbReference type="InterPro" id="IPR007410">
    <property type="entry name" value="LpqE-like"/>
</dbReference>
<name>A0AA48KLN4_9RHOB</name>
<evidence type="ECO:0008006" key="5">
    <source>
        <dbReference type="Google" id="ProtNLM"/>
    </source>
</evidence>
<feature type="chain" id="PRO_5045945786" description="Copper(I)-binding protein" evidence="2">
    <location>
        <begin position="22"/>
        <end position="165"/>
    </location>
</feature>
<keyword evidence="2" id="KW-0732">Signal</keyword>
<evidence type="ECO:0000313" key="4">
    <source>
        <dbReference type="Proteomes" id="UP001337723"/>
    </source>
</evidence>
<dbReference type="Pfam" id="PF04314">
    <property type="entry name" value="PCuAC"/>
    <property type="match status" value="1"/>
</dbReference>
<evidence type="ECO:0000313" key="3">
    <source>
        <dbReference type="EMBL" id="BDW86340.1"/>
    </source>
</evidence>
<dbReference type="Proteomes" id="UP001337723">
    <property type="component" value="Chromosome"/>
</dbReference>
<dbReference type="InterPro" id="IPR036182">
    <property type="entry name" value="PCuAC_sf"/>
</dbReference>
<accession>A0AA48KLN4</accession>
<sequence length="165" mass="17175">MSFKSILFAGALAALPNLSLAQVQVTDPYARAASPMAISGAAFMAVTNTGDSDDRLVGVTSDIADRVELHTHIQNADGVMRMVELEDGIPLPAGETVLLERGGLHVMLLGLRQPLAHGDEITVTLEFETAAPLTVTVPVDLDRMPAHGGGMQHGQGHGQGHGHGG</sequence>
<organism evidence="3 4">
    <name type="scientific">Roseicyclus marinus</name>
    <dbReference type="NCBI Taxonomy" id="2161673"/>
    <lineage>
        <taxon>Bacteria</taxon>
        <taxon>Pseudomonadati</taxon>
        <taxon>Pseudomonadota</taxon>
        <taxon>Alphaproteobacteria</taxon>
        <taxon>Rhodobacterales</taxon>
        <taxon>Roseobacteraceae</taxon>
        <taxon>Roseicyclus</taxon>
    </lineage>
</organism>
<feature type="compositionally biased region" description="Gly residues" evidence="1">
    <location>
        <begin position="147"/>
        <end position="165"/>
    </location>
</feature>
<protein>
    <recommendedName>
        <fullName evidence="5">Copper(I)-binding protein</fullName>
    </recommendedName>
</protein>
<gene>
    <name evidence="3" type="ORF">MACH21_25170</name>
</gene>
<keyword evidence="4" id="KW-1185">Reference proteome</keyword>
<dbReference type="AlphaFoldDB" id="A0AA48KLN4"/>
<feature type="signal peptide" evidence="2">
    <location>
        <begin position="1"/>
        <end position="21"/>
    </location>
</feature>
<evidence type="ECO:0000256" key="1">
    <source>
        <dbReference type="SAM" id="MobiDB-lite"/>
    </source>
</evidence>
<dbReference type="KEGG" id="rmai:MACH21_25170"/>
<dbReference type="PANTHER" id="PTHR36302:SF1">
    <property type="entry name" value="COPPER CHAPERONE PCU(A)C"/>
    <property type="match status" value="1"/>
</dbReference>
<dbReference type="SUPFAM" id="SSF110087">
    <property type="entry name" value="DR1885-like metal-binding protein"/>
    <property type="match status" value="1"/>
</dbReference>
<dbReference type="InterPro" id="IPR058248">
    <property type="entry name" value="Lxx211020-like"/>
</dbReference>
<proteinExistence type="predicted"/>
<dbReference type="PANTHER" id="PTHR36302">
    <property type="entry name" value="BLR7088 PROTEIN"/>
    <property type="match status" value="1"/>
</dbReference>
<dbReference type="Gene3D" id="2.60.40.1890">
    <property type="entry name" value="PCu(A)C copper chaperone"/>
    <property type="match status" value="1"/>
</dbReference>
<dbReference type="RefSeq" id="WP_338272268.1">
    <property type="nucleotide sequence ID" value="NZ_AP027266.1"/>
</dbReference>
<dbReference type="EMBL" id="AP027266">
    <property type="protein sequence ID" value="BDW86340.1"/>
    <property type="molecule type" value="Genomic_DNA"/>
</dbReference>
<evidence type="ECO:0000256" key="2">
    <source>
        <dbReference type="SAM" id="SignalP"/>
    </source>
</evidence>
<reference evidence="3 4" key="1">
    <citation type="submission" date="2023-01" db="EMBL/GenBank/DDBJ databases">
        <title>Complete genome sequence of Roseicyclus marinus strain Dej080120_10.</title>
        <authorList>
            <person name="Ueki S."/>
            <person name="Maruyama F."/>
        </authorList>
    </citation>
    <scope>NUCLEOTIDE SEQUENCE [LARGE SCALE GENOMIC DNA]</scope>
    <source>
        <strain evidence="3 4">Dej080120_10</strain>
    </source>
</reference>